<comment type="caution">
    <text evidence="1">The sequence shown here is derived from an EMBL/GenBank/DDBJ whole genome shotgun (WGS) entry which is preliminary data.</text>
</comment>
<evidence type="ECO:0008006" key="3">
    <source>
        <dbReference type="Google" id="ProtNLM"/>
    </source>
</evidence>
<name>L1QDR6_9CLOT</name>
<dbReference type="Proteomes" id="UP000010420">
    <property type="component" value="Unassembled WGS sequence"/>
</dbReference>
<dbReference type="InterPro" id="IPR016621">
    <property type="entry name" value="UCP014543"/>
</dbReference>
<sequence>MEVNMSFDRLDIKDNTTKEGRACIIICNLGGKELKTVKNCASILGIRDQIVLYSKNGDSIIKDILENNINSECEEGRREKAIIFNALSQAKINLLIENLRRLRMNNVLKAVVTDTSINWSINEVISNLVAERTAINNGNFTDQHEK</sequence>
<organism evidence="1 2">
    <name type="scientific">Clostridium celatum DSM 1785</name>
    <dbReference type="NCBI Taxonomy" id="545697"/>
    <lineage>
        <taxon>Bacteria</taxon>
        <taxon>Bacillati</taxon>
        <taxon>Bacillota</taxon>
        <taxon>Clostridia</taxon>
        <taxon>Eubacteriales</taxon>
        <taxon>Clostridiaceae</taxon>
        <taxon>Clostridium</taxon>
    </lineage>
</organism>
<evidence type="ECO:0000313" key="2">
    <source>
        <dbReference type="Proteomes" id="UP000010420"/>
    </source>
</evidence>
<accession>L1QDR6</accession>
<dbReference type="EMBL" id="AMEZ01000064">
    <property type="protein sequence ID" value="EKY25800.1"/>
    <property type="molecule type" value="Genomic_DNA"/>
</dbReference>
<dbReference type="HOGENOM" id="CLU_151178_0_0_9"/>
<gene>
    <name evidence="1" type="ORF">HMPREF0216_02382</name>
</gene>
<evidence type="ECO:0000313" key="1">
    <source>
        <dbReference type="EMBL" id="EKY25800.1"/>
    </source>
</evidence>
<dbReference type="eggNOG" id="ENOG503338K">
    <property type="taxonomic scope" value="Bacteria"/>
</dbReference>
<dbReference type="PATRIC" id="fig|545697.3.peg.2346"/>
<dbReference type="AlphaFoldDB" id="L1QDR6"/>
<dbReference type="STRING" id="545697.HMPREF0216_02382"/>
<keyword evidence="2" id="KW-1185">Reference proteome</keyword>
<reference evidence="1 2" key="1">
    <citation type="submission" date="2012-05" db="EMBL/GenBank/DDBJ databases">
        <authorList>
            <person name="Weinstock G."/>
            <person name="Sodergren E."/>
            <person name="Lobos E.A."/>
            <person name="Fulton L."/>
            <person name="Fulton R."/>
            <person name="Courtney L."/>
            <person name="Fronick C."/>
            <person name="O'Laughlin M."/>
            <person name="Godfrey J."/>
            <person name="Wilson R.M."/>
            <person name="Miner T."/>
            <person name="Farmer C."/>
            <person name="Delehaunty K."/>
            <person name="Cordes M."/>
            <person name="Minx P."/>
            <person name="Tomlinson C."/>
            <person name="Chen J."/>
            <person name="Wollam A."/>
            <person name="Pepin K.H."/>
            <person name="Bhonagiri V."/>
            <person name="Zhang X."/>
            <person name="Suruliraj S."/>
            <person name="Warren W."/>
            <person name="Mitreva M."/>
            <person name="Mardis E.R."/>
            <person name="Wilson R.K."/>
        </authorList>
    </citation>
    <scope>NUCLEOTIDE SEQUENCE [LARGE SCALE GENOMIC DNA]</scope>
    <source>
        <strain evidence="1 2">DSM 1785</strain>
    </source>
</reference>
<proteinExistence type="predicted"/>
<dbReference type="Pfam" id="PF12646">
    <property type="entry name" value="DUF3783"/>
    <property type="match status" value="1"/>
</dbReference>
<protein>
    <recommendedName>
        <fullName evidence="3">DUF3783 domain-containing protein</fullName>
    </recommendedName>
</protein>